<proteinExistence type="predicted"/>
<reference evidence="3 4" key="1">
    <citation type="journal article" date="2016" name="Proc. Natl. Acad. Sci. U.S.A.">
        <title>Lipid metabolic changes in an early divergent fungus govern the establishment of a mutualistic symbiosis with endobacteria.</title>
        <authorList>
            <person name="Lastovetsky O.A."/>
            <person name="Gaspar M.L."/>
            <person name="Mondo S.J."/>
            <person name="LaButti K.M."/>
            <person name="Sandor L."/>
            <person name="Grigoriev I.V."/>
            <person name="Henry S.A."/>
            <person name="Pawlowska T.E."/>
        </authorList>
    </citation>
    <scope>NUCLEOTIDE SEQUENCE [LARGE SCALE GENOMIC DNA]</scope>
    <source>
        <strain evidence="3 4">ATCC 52813</strain>
    </source>
</reference>
<evidence type="ECO:0000256" key="2">
    <source>
        <dbReference type="SAM" id="MobiDB-lite"/>
    </source>
</evidence>
<evidence type="ECO:0000313" key="4">
    <source>
        <dbReference type="Proteomes" id="UP000242254"/>
    </source>
</evidence>
<keyword evidence="1" id="KW-0175">Coiled coil</keyword>
<evidence type="ECO:0000313" key="3">
    <source>
        <dbReference type="EMBL" id="PHZ15671.1"/>
    </source>
</evidence>
<feature type="region of interest" description="Disordered" evidence="2">
    <location>
        <begin position="46"/>
        <end position="65"/>
    </location>
</feature>
<feature type="coiled-coil region" evidence="1">
    <location>
        <begin position="3"/>
        <end position="30"/>
    </location>
</feature>
<evidence type="ECO:0000256" key="1">
    <source>
        <dbReference type="SAM" id="Coils"/>
    </source>
</evidence>
<dbReference type="AlphaFoldDB" id="A0A2G4T3S2"/>
<keyword evidence="4" id="KW-1185">Reference proteome</keyword>
<feature type="compositionally biased region" description="Polar residues" evidence="2">
    <location>
        <begin position="54"/>
        <end position="65"/>
    </location>
</feature>
<dbReference type="EMBL" id="KZ303844">
    <property type="protein sequence ID" value="PHZ15671.1"/>
    <property type="molecule type" value="Genomic_DNA"/>
</dbReference>
<dbReference type="Proteomes" id="UP000242254">
    <property type="component" value="Unassembled WGS sequence"/>
</dbReference>
<dbReference type="GeneID" id="35439271"/>
<sequence length="128" mass="15271">MSCRNLSSEIKAHQDRVHFLQTELKNVLKERKDYLLQNNVNGEKKKWINKRAEPSQQQESEHNNQLYQRIEQINARKAEFNTRIRRMKEVLSTERANTYLKRKQLVLPSTKAIYGRTPNQVTITTNIY</sequence>
<name>A0A2G4T3S2_RHIZD</name>
<protein>
    <submittedName>
        <fullName evidence="3">Uncharacterized protein</fullName>
    </submittedName>
</protein>
<organism evidence="3 4">
    <name type="scientific">Rhizopus microsporus ATCC 52813</name>
    <dbReference type="NCBI Taxonomy" id="1340429"/>
    <lineage>
        <taxon>Eukaryota</taxon>
        <taxon>Fungi</taxon>
        <taxon>Fungi incertae sedis</taxon>
        <taxon>Mucoromycota</taxon>
        <taxon>Mucoromycotina</taxon>
        <taxon>Mucoromycetes</taxon>
        <taxon>Mucorales</taxon>
        <taxon>Mucorineae</taxon>
        <taxon>Rhizopodaceae</taxon>
        <taxon>Rhizopus</taxon>
    </lineage>
</organism>
<accession>A0A2G4T3S2</accession>
<gene>
    <name evidence="3" type="ORF">RHIMIDRAFT_235014</name>
</gene>
<dbReference type="RefSeq" id="XP_023469379.1">
    <property type="nucleotide sequence ID" value="XM_023608281.1"/>
</dbReference>